<reference evidence="5 6" key="1">
    <citation type="submission" date="2023-03" db="EMBL/GenBank/DDBJ databases">
        <title>Muricauda XX sp. nov. and Muricauda XXX sp. nov., two novel species isolated from Okinawa Trough.</title>
        <authorList>
            <person name="Cao W."/>
            <person name="Deng X."/>
        </authorList>
    </citation>
    <scope>NUCLEOTIDE SEQUENCE [LARGE SCALE GENOMIC DNA]</scope>
    <source>
        <strain evidence="5 6">81s02</strain>
    </source>
</reference>
<dbReference type="Pfam" id="PF00294">
    <property type="entry name" value="PfkB"/>
    <property type="match status" value="1"/>
</dbReference>
<organism evidence="5 6">
    <name type="scientific">Flagellimonas okinawensis</name>
    <dbReference type="NCBI Taxonomy" id="3031324"/>
    <lineage>
        <taxon>Bacteria</taxon>
        <taxon>Pseudomonadati</taxon>
        <taxon>Bacteroidota</taxon>
        <taxon>Flavobacteriia</taxon>
        <taxon>Flavobacteriales</taxon>
        <taxon>Flavobacteriaceae</taxon>
        <taxon>Flagellimonas</taxon>
    </lineage>
</organism>
<evidence type="ECO:0000259" key="4">
    <source>
        <dbReference type="Pfam" id="PF00294"/>
    </source>
</evidence>
<evidence type="ECO:0000313" key="6">
    <source>
        <dbReference type="Proteomes" id="UP001217083"/>
    </source>
</evidence>
<dbReference type="Gene3D" id="3.40.1190.20">
    <property type="match status" value="1"/>
</dbReference>
<keyword evidence="2" id="KW-0808">Transferase</keyword>
<keyword evidence="3 5" id="KW-0418">Kinase</keyword>
<evidence type="ECO:0000256" key="3">
    <source>
        <dbReference type="ARBA" id="ARBA00022777"/>
    </source>
</evidence>
<comment type="similarity">
    <text evidence="1">Belongs to the carbohydrate kinase PfkB family.</text>
</comment>
<dbReference type="Proteomes" id="UP001217083">
    <property type="component" value="Unassembled WGS sequence"/>
</dbReference>
<name>A0ABT5XRS0_9FLAO</name>
<gene>
    <name evidence="5" type="ORF">PY091_15260</name>
</gene>
<dbReference type="InterPro" id="IPR029056">
    <property type="entry name" value="Ribokinase-like"/>
</dbReference>
<proteinExistence type="inferred from homology"/>
<feature type="domain" description="Carbohydrate kinase PfkB" evidence="4">
    <location>
        <begin position="1"/>
        <end position="325"/>
    </location>
</feature>
<sequence length="348" mass="37992">MKKVVTFGEIMLRLAPPGFLRFSQANSFDVVYGGGESNVALSLANYGMPVDFVTRLPKNDIGECALMEMRKRGVGTDNIIYGGDRLGIYFLETGAVSRGSKVVYDRAHSAMAEIGPGMVDWDSVFKDVEWFHWTGITPAISQGAADACIEAVKSAKEHGVTVSTDLNYRAKLWKYCDDAKREEIMSELTSYCDIVLGNEEDAEKHFGIKPEGLDITTQGEHVKADAFLSVCQQMMKRFPNAKKVITTLRGSLSASHNTWAGVLYDGSTMYTSREYQITHIVDRVGGGDSFMGGLIYGLMNWSGEDQKGLDFAVAASCLKHTIKGDANLATVAEVEKLMGGDASGRVSR</sequence>
<evidence type="ECO:0000313" key="5">
    <source>
        <dbReference type="EMBL" id="MDF0708583.1"/>
    </source>
</evidence>
<dbReference type="SUPFAM" id="SSF53613">
    <property type="entry name" value="Ribokinase-like"/>
    <property type="match status" value="1"/>
</dbReference>
<evidence type="ECO:0000256" key="2">
    <source>
        <dbReference type="ARBA" id="ARBA00022679"/>
    </source>
</evidence>
<comment type="caution">
    <text evidence="5">The sequence shown here is derived from an EMBL/GenBank/DDBJ whole genome shotgun (WGS) entry which is preliminary data.</text>
</comment>
<accession>A0ABT5XRS0</accession>
<dbReference type="InterPro" id="IPR052700">
    <property type="entry name" value="Carb_kinase_PfkB-like"/>
</dbReference>
<dbReference type="InterPro" id="IPR011611">
    <property type="entry name" value="PfkB_dom"/>
</dbReference>
<evidence type="ECO:0000256" key="1">
    <source>
        <dbReference type="ARBA" id="ARBA00010688"/>
    </source>
</evidence>
<dbReference type="GO" id="GO:0016301">
    <property type="term" value="F:kinase activity"/>
    <property type="evidence" value="ECO:0007669"/>
    <property type="project" value="UniProtKB-KW"/>
</dbReference>
<dbReference type="PANTHER" id="PTHR43320:SF2">
    <property type="entry name" value="2-DEHYDRO-3-DEOXYGLUCONOKINASE_2-DEHYDRO-3-DEOXYGALACTONOKINASE"/>
    <property type="match status" value="1"/>
</dbReference>
<dbReference type="PANTHER" id="PTHR43320">
    <property type="entry name" value="SUGAR KINASE"/>
    <property type="match status" value="1"/>
</dbReference>
<dbReference type="EMBL" id="JARFVA010000006">
    <property type="protein sequence ID" value="MDF0708583.1"/>
    <property type="molecule type" value="Genomic_DNA"/>
</dbReference>
<protein>
    <submittedName>
        <fullName evidence="5">Sugar kinase</fullName>
    </submittedName>
</protein>
<dbReference type="CDD" id="cd01166">
    <property type="entry name" value="KdgK"/>
    <property type="match status" value="1"/>
</dbReference>
<dbReference type="RefSeq" id="WP_275650472.1">
    <property type="nucleotide sequence ID" value="NZ_JARFVA010000006.1"/>
</dbReference>
<keyword evidence="6" id="KW-1185">Reference proteome</keyword>